<protein>
    <submittedName>
        <fullName evidence="2">Uncharacterized protein</fullName>
    </submittedName>
</protein>
<keyword evidence="1" id="KW-1133">Transmembrane helix</keyword>
<evidence type="ECO:0000256" key="1">
    <source>
        <dbReference type="SAM" id="Phobius"/>
    </source>
</evidence>
<keyword evidence="1" id="KW-0472">Membrane</keyword>
<keyword evidence="1" id="KW-0812">Transmembrane</keyword>
<dbReference type="Proteomes" id="UP000003688">
    <property type="component" value="Unassembled WGS sequence"/>
</dbReference>
<evidence type="ECO:0000313" key="3">
    <source>
        <dbReference type="Proteomes" id="UP000003688"/>
    </source>
</evidence>
<sequence length="93" mass="10823" precursor="true">MRRPKYFTNLPLWFLLSFILFIPGWFIPIFHAKGAEYLSAASIVSDLVRAFRFNPKIYLPLLMFFLLFAVPALSLGWVIQCLIVMARAKRLKS</sequence>
<proteinExistence type="predicted"/>
<feature type="transmembrane region" description="Helical" evidence="1">
    <location>
        <begin position="57"/>
        <end position="85"/>
    </location>
</feature>
<organism evidence="2 3">
    <name type="scientific">Pedosphaera parvula (strain Ellin514)</name>
    <dbReference type="NCBI Taxonomy" id="320771"/>
    <lineage>
        <taxon>Bacteria</taxon>
        <taxon>Pseudomonadati</taxon>
        <taxon>Verrucomicrobiota</taxon>
        <taxon>Pedosphaerae</taxon>
        <taxon>Pedosphaerales</taxon>
        <taxon>Pedosphaeraceae</taxon>
        <taxon>Pedosphaera</taxon>
    </lineage>
</organism>
<dbReference type="RefSeq" id="WP_007418556.1">
    <property type="nucleotide sequence ID" value="NZ_ABOX02000069.1"/>
</dbReference>
<keyword evidence="3" id="KW-1185">Reference proteome</keyword>
<dbReference type="AlphaFoldDB" id="B9XRX3"/>
<gene>
    <name evidence="2" type="ORF">Cflav_PD0277</name>
</gene>
<dbReference type="EMBL" id="ABOX02000069">
    <property type="protein sequence ID" value="EEF57432.1"/>
    <property type="molecule type" value="Genomic_DNA"/>
</dbReference>
<feature type="transmembrane region" description="Helical" evidence="1">
    <location>
        <begin position="12"/>
        <end position="30"/>
    </location>
</feature>
<reference evidence="2 3" key="1">
    <citation type="journal article" date="2011" name="J. Bacteriol.">
        <title>Genome sequence of 'Pedosphaera parvula' Ellin514, an aerobic Verrucomicrobial isolate from pasture soil.</title>
        <authorList>
            <person name="Kant R."/>
            <person name="van Passel M.W."/>
            <person name="Sangwan P."/>
            <person name="Palva A."/>
            <person name="Lucas S."/>
            <person name="Copeland A."/>
            <person name="Lapidus A."/>
            <person name="Glavina Del Rio T."/>
            <person name="Dalin E."/>
            <person name="Tice H."/>
            <person name="Bruce D."/>
            <person name="Goodwin L."/>
            <person name="Pitluck S."/>
            <person name="Chertkov O."/>
            <person name="Larimer F.W."/>
            <person name="Land M.L."/>
            <person name="Hauser L."/>
            <person name="Brettin T.S."/>
            <person name="Detter J.C."/>
            <person name="Han S."/>
            <person name="de Vos W.M."/>
            <person name="Janssen P.H."/>
            <person name="Smidt H."/>
        </authorList>
    </citation>
    <scope>NUCLEOTIDE SEQUENCE [LARGE SCALE GENOMIC DNA]</scope>
    <source>
        <strain evidence="2 3">Ellin514</strain>
    </source>
</reference>
<name>B9XRX3_PEDPL</name>
<dbReference type="STRING" id="320771.Cflav_PD0277"/>
<comment type="caution">
    <text evidence="2">The sequence shown here is derived from an EMBL/GenBank/DDBJ whole genome shotgun (WGS) entry which is preliminary data.</text>
</comment>
<accession>B9XRX3</accession>
<evidence type="ECO:0000313" key="2">
    <source>
        <dbReference type="EMBL" id="EEF57432.1"/>
    </source>
</evidence>